<sequence length="127" mass="15002">MNYNMPTGRYVELYVKEIFKELFETTYVEATKEDDLYRGTDFFIGSVPIDVTINESKDHCKLIKKYLLDGVTVSVSKRNRNARVTFERPVLVFHFDLYDLRDRMQICELIDESLTQDIITEILGLYK</sequence>
<evidence type="ECO:0000313" key="2">
    <source>
        <dbReference type="Proteomes" id="UP000028875"/>
    </source>
</evidence>
<evidence type="ECO:0000313" key="1">
    <source>
        <dbReference type="EMBL" id="CDQ41850.1"/>
    </source>
</evidence>
<reference evidence="2" key="2">
    <citation type="submission" date="2014-05" db="EMBL/GenBank/DDBJ databases">
        <title>Draft genome sequence of Virgibacillus massiliensis Vm-5.</title>
        <authorList>
            <person name="Khelaifia S."/>
            <person name="Croce O."/>
            <person name="Lagier J.C."/>
            <person name="Raoult D."/>
        </authorList>
    </citation>
    <scope>NUCLEOTIDE SEQUENCE [LARGE SCALE GENOMIC DNA]</scope>
    <source>
        <strain evidence="2">Vm-5</strain>
    </source>
</reference>
<dbReference type="STRING" id="1462526.BN990_04229"/>
<dbReference type="RefSeq" id="WP_038246776.1">
    <property type="nucleotide sequence ID" value="NZ_BNER01000008.1"/>
</dbReference>
<comment type="caution">
    <text evidence="1">The sequence shown here is derived from an EMBL/GenBank/DDBJ whole genome shotgun (WGS) entry which is preliminary data.</text>
</comment>
<organism evidence="1 2">
    <name type="scientific">Virgibacillus massiliensis</name>
    <dbReference type="NCBI Taxonomy" id="1462526"/>
    <lineage>
        <taxon>Bacteria</taxon>
        <taxon>Bacillati</taxon>
        <taxon>Bacillota</taxon>
        <taxon>Bacilli</taxon>
        <taxon>Bacillales</taxon>
        <taxon>Bacillaceae</taxon>
        <taxon>Virgibacillus</taxon>
    </lineage>
</organism>
<dbReference type="OrthoDB" id="9933724at2"/>
<dbReference type="AlphaFoldDB" id="A0A024QI30"/>
<gene>
    <name evidence="1" type="ORF">BN990_04229</name>
</gene>
<protein>
    <submittedName>
        <fullName evidence="1">Uncharacterized protein</fullName>
    </submittedName>
</protein>
<dbReference type="Proteomes" id="UP000028875">
    <property type="component" value="Unassembled WGS sequence"/>
</dbReference>
<accession>A0A024QI30</accession>
<dbReference type="EMBL" id="CCDP010000003">
    <property type="protein sequence ID" value="CDQ41850.1"/>
    <property type="molecule type" value="Genomic_DNA"/>
</dbReference>
<proteinExistence type="predicted"/>
<name>A0A024QI30_9BACI</name>
<reference evidence="1 2" key="1">
    <citation type="submission" date="2014-03" db="EMBL/GenBank/DDBJ databases">
        <authorList>
            <person name="Urmite Genomes U."/>
        </authorList>
    </citation>
    <scope>NUCLEOTIDE SEQUENCE [LARGE SCALE GENOMIC DNA]</scope>
    <source>
        <strain evidence="1 2">Vm-5</strain>
    </source>
</reference>
<keyword evidence="2" id="KW-1185">Reference proteome</keyword>